<name>A0A6G5A180_RHIMP</name>
<organism evidence="2">
    <name type="scientific">Rhipicephalus microplus</name>
    <name type="common">Cattle tick</name>
    <name type="synonym">Boophilus microplus</name>
    <dbReference type="NCBI Taxonomy" id="6941"/>
    <lineage>
        <taxon>Eukaryota</taxon>
        <taxon>Metazoa</taxon>
        <taxon>Ecdysozoa</taxon>
        <taxon>Arthropoda</taxon>
        <taxon>Chelicerata</taxon>
        <taxon>Arachnida</taxon>
        <taxon>Acari</taxon>
        <taxon>Parasitiformes</taxon>
        <taxon>Ixodida</taxon>
        <taxon>Ixodoidea</taxon>
        <taxon>Ixodidae</taxon>
        <taxon>Rhipicephalinae</taxon>
        <taxon>Rhipicephalus</taxon>
        <taxon>Boophilus</taxon>
    </lineage>
</organism>
<proteinExistence type="predicted"/>
<sequence>MVFFCRLTCSLIQFILFSLCVRLSLCKEWLSTCFYDSTVRVCGLVICFHCEKAQGHAKQTFVGICTSISYLKSSNLN</sequence>
<dbReference type="AlphaFoldDB" id="A0A6G5A180"/>
<reference evidence="2" key="1">
    <citation type="submission" date="2020-03" db="EMBL/GenBank/DDBJ databases">
        <title>A transcriptome and proteome of the tick Rhipicephalus microplus shaped by the genetic composition of its hosts and developmental stage.</title>
        <authorList>
            <person name="Garcia G.R."/>
            <person name="Ribeiro J.M.C."/>
            <person name="Maruyama S.R."/>
            <person name="Gardinasse L.G."/>
            <person name="Nelson K."/>
            <person name="Ferreira B.R."/>
            <person name="Andrade T.G."/>
            <person name="Santos I.K.F.M."/>
        </authorList>
    </citation>
    <scope>NUCLEOTIDE SEQUENCE</scope>
    <source>
        <strain evidence="2">NSGR</strain>
        <tissue evidence="2">Salivary glands</tissue>
    </source>
</reference>
<evidence type="ECO:0000313" key="2">
    <source>
        <dbReference type="EMBL" id="NIE44772.1"/>
    </source>
</evidence>
<feature type="chain" id="PRO_5026128160" evidence="1">
    <location>
        <begin position="27"/>
        <end position="77"/>
    </location>
</feature>
<protein>
    <submittedName>
        <fullName evidence="2">Putative secreted protein</fullName>
    </submittedName>
</protein>
<evidence type="ECO:0000256" key="1">
    <source>
        <dbReference type="SAM" id="SignalP"/>
    </source>
</evidence>
<dbReference type="EMBL" id="GIKN01002499">
    <property type="protein sequence ID" value="NIE44772.1"/>
    <property type="molecule type" value="Transcribed_RNA"/>
</dbReference>
<accession>A0A6G5A180</accession>
<feature type="signal peptide" evidence="1">
    <location>
        <begin position="1"/>
        <end position="26"/>
    </location>
</feature>
<keyword evidence="1" id="KW-0732">Signal</keyword>